<reference evidence="1" key="1">
    <citation type="submission" date="2010-08" db="EMBL/GenBank/DDBJ databases">
        <authorList>
            <person name="Weinstock G."/>
            <person name="Sodergren E."/>
            <person name="Clifton S."/>
            <person name="Fulton L."/>
            <person name="Fulton B."/>
            <person name="Courtney L."/>
            <person name="Fronick C."/>
            <person name="Harrison M."/>
            <person name="Strong C."/>
            <person name="Farmer C."/>
            <person name="Delahaunty K."/>
            <person name="Markovic C."/>
            <person name="Hall O."/>
            <person name="Minx P."/>
            <person name="Tomlinson C."/>
            <person name="Mitreva M."/>
            <person name="Hou S."/>
            <person name="Chen J."/>
            <person name="Wollam A."/>
            <person name="Pepin K.H."/>
            <person name="Johnson M."/>
            <person name="Bhonagiri V."/>
            <person name="Zhang X."/>
            <person name="Suruliraj S."/>
            <person name="Warren W."/>
            <person name="Chinwalla A."/>
            <person name="Mardis E.R."/>
            <person name="Wilson R.K."/>
        </authorList>
    </citation>
    <scope>NUCLEOTIDE SEQUENCE [LARGE SCALE GENOMIC DNA]</scope>
    <source>
        <strain evidence="1">HL044PA1</strain>
    </source>
</reference>
<organism evidence="1 2">
    <name type="scientific">Cutibacterium modestum HL044PA1</name>
    <dbReference type="NCBI Taxonomy" id="765109"/>
    <lineage>
        <taxon>Bacteria</taxon>
        <taxon>Bacillati</taxon>
        <taxon>Actinomycetota</taxon>
        <taxon>Actinomycetes</taxon>
        <taxon>Propionibacteriales</taxon>
        <taxon>Propionibacteriaceae</taxon>
        <taxon>Cutibacterium</taxon>
        <taxon>Cutibacterium modestum</taxon>
    </lineage>
</organism>
<comment type="caution">
    <text evidence="1">The sequence shown here is derived from an EMBL/GenBank/DDBJ whole genome shotgun (WGS) entry which is preliminary data.</text>
</comment>
<gene>
    <name evidence="1" type="ORF">HMPREF9607_00206</name>
</gene>
<proteinExistence type="predicted"/>
<sequence>MTTLHRPHGTSSEHVVENVVAADTLRCRFADGALIGHDLLPK</sequence>
<protein>
    <submittedName>
        <fullName evidence="1">Uncharacterized protein</fullName>
    </submittedName>
</protein>
<evidence type="ECO:0000313" key="2">
    <source>
        <dbReference type="Proteomes" id="UP000003179"/>
    </source>
</evidence>
<evidence type="ECO:0000313" key="1">
    <source>
        <dbReference type="EMBL" id="EFS93748.1"/>
    </source>
</evidence>
<keyword evidence="2" id="KW-1185">Reference proteome</keyword>
<dbReference type="EMBL" id="ADZU01000003">
    <property type="protein sequence ID" value="EFS93748.1"/>
    <property type="molecule type" value="Genomic_DNA"/>
</dbReference>
<dbReference type="Proteomes" id="UP000003179">
    <property type="component" value="Unassembled WGS sequence"/>
</dbReference>
<accession>A0ABN0C8U7</accession>
<name>A0ABN0C8U7_9ACTN</name>